<organism evidence="3 4">
    <name type="scientific">Lacibacterium aquatile</name>
    <dbReference type="NCBI Taxonomy" id="1168082"/>
    <lineage>
        <taxon>Bacteria</taxon>
        <taxon>Pseudomonadati</taxon>
        <taxon>Pseudomonadota</taxon>
        <taxon>Alphaproteobacteria</taxon>
        <taxon>Rhodospirillales</taxon>
        <taxon>Rhodospirillaceae</taxon>
    </lineage>
</organism>
<name>A0ABW5DQZ4_9PROT</name>
<dbReference type="RefSeq" id="WP_379875889.1">
    <property type="nucleotide sequence ID" value="NZ_JBHUIP010000006.1"/>
</dbReference>
<evidence type="ECO:0000313" key="3">
    <source>
        <dbReference type="EMBL" id="MFD2262920.1"/>
    </source>
</evidence>
<dbReference type="Pfam" id="PF13487">
    <property type="entry name" value="HD_5"/>
    <property type="match status" value="1"/>
</dbReference>
<evidence type="ECO:0000256" key="1">
    <source>
        <dbReference type="PROSITE-ProRule" id="PRU00169"/>
    </source>
</evidence>
<dbReference type="PANTHER" id="PTHR45228:SF8">
    <property type="entry name" value="TWO-COMPONENT RESPONSE REGULATOR-RELATED"/>
    <property type="match status" value="1"/>
</dbReference>
<sequence>MAQRILFVDDEPALLAGIGRHLRGQFEFDTANGGDEALALIEAKGPYAVLVTDMRMPNMDGLALLDRVKGKAPDTVRMMLTGNTDQGTAVNAINHGHIFSFLNKPCQPDHLKEALHRALRQHQLQTAERQLLEQTLTGAVGTMVDVLSTIHPLIFSRAMVVRELAMEAAEQLGICSWVMDLAAMLAPIGWVTVPTEVAARVVALGDRANRDDRALAEHVPEVGAKLLERIPRLEQVSKIVRYQAKQYDGGGWPHDDIGGGDRIPIESRLLKICNDLMDRAGHRALLASHLSDLYARKAHYDSDLMMVVDLVLRERMVAAAGEVDPQALIMVERPSQLQRGDRLEDGLLFLDGGLALAAGENVTEVNIARFTALNAIRPLGFPIRVYRQHPTHLAS</sequence>
<feature type="domain" description="Response regulatory" evidence="2">
    <location>
        <begin position="4"/>
        <end position="119"/>
    </location>
</feature>
<dbReference type="Gene3D" id="1.10.3210.10">
    <property type="entry name" value="Hypothetical protein af1432"/>
    <property type="match status" value="1"/>
</dbReference>
<evidence type="ECO:0000313" key="4">
    <source>
        <dbReference type="Proteomes" id="UP001597295"/>
    </source>
</evidence>
<dbReference type="Proteomes" id="UP001597295">
    <property type="component" value="Unassembled WGS sequence"/>
</dbReference>
<dbReference type="Gene3D" id="3.40.50.2300">
    <property type="match status" value="1"/>
</dbReference>
<dbReference type="SUPFAM" id="SSF52172">
    <property type="entry name" value="CheY-like"/>
    <property type="match status" value="1"/>
</dbReference>
<proteinExistence type="predicted"/>
<comment type="caution">
    <text evidence="3">The sequence shown here is derived from an EMBL/GenBank/DDBJ whole genome shotgun (WGS) entry which is preliminary data.</text>
</comment>
<dbReference type="EMBL" id="JBHUIP010000006">
    <property type="protein sequence ID" value="MFD2262920.1"/>
    <property type="molecule type" value="Genomic_DNA"/>
</dbReference>
<dbReference type="InterPro" id="IPR052020">
    <property type="entry name" value="Cyclic_di-GMP/3'3'-cGAMP_PDE"/>
</dbReference>
<reference evidence="4" key="1">
    <citation type="journal article" date="2019" name="Int. J. Syst. Evol. Microbiol.">
        <title>The Global Catalogue of Microorganisms (GCM) 10K type strain sequencing project: providing services to taxonomists for standard genome sequencing and annotation.</title>
        <authorList>
            <consortium name="The Broad Institute Genomics Platform"/>
            <consortium name="The Broad Institute Genome Sequencing Center for Infectious Disease"/>
            <person name="Wu L."/>
            <person name="Ma J."/>
        </authorList>
    </citation>
    <scope>NUCLEOTIDE SEQUENCE [LARGE SCALE GENOMIC DNA]</scope>
    <source>
        <strain evidence="4">CGMCC 1.19062</strain>
    </source>
</reference>
<accession>A0ABW5DQZ4</accession>
<dbReference type="InterPro" id="IPR011006">
    <property type="entry name" value="CheY-like_superfamily"/>
</dbReference>
<protein>
    <submittedName>
        <fullName evidence="3">HD domain-containing phosphohydrolase</fullName>
    </submittedName>
</protein>
<feature type="modified residue" description="4-aspartylphosphate" evidence="1">
    <location>
        <position position="53"/>
    </location>
</feature>
<dbReference type="PANTHER" id="PTHR45228">
    <property type="entry name" value="CYCLIC DI-GMP PHOSPHODIESTERASE TM_0186-RELATED"/>
    <property type="match status" value="1"/>
</dbReference>
<dbReference type="Pfam" id="PF00072">
    <property type="entry name" value="Response_reg"/>
    <property type="match status" value="1"/>
</dbReference>
<dbReference type="PROSITE" id="PS50110">
    <property type="entry name" value="RESPONSE_REGULATORY"/>
    <property type="match status" value="1"/>
</dbReference>
<gene>
    <name evidence="3" type="ORF">ACFSM5_08475</name>
</gene>
<dbReference type="SMART" id="SM00448">
    <property type="entry name" value="REC"/>
    <property type="match status" value="1"/>
</dbReference>
<dbReference type="InterPro" id="IPR001789">
    <property type="entry name" value="Sig_transdc_resp-reg_receiver"/>
</dbReference>
<keyword evidence="4" id="KW-1185">Reference proteome</keyword>
<dbReference type="CDD" id="cd17569">
    <property type="entry name" value="REC_HupR-like"/>
    <property type="match status" value="1"/>
</dbReference>
<keyword evidence="1" id="KW-0597">Phosphoprotein</keyword>
<evidence type="ECO:0000259" key="2">
    <source>
        <dbReference type="PROSITE" id="PS50110"/>
    </source>
</evidence>